<dbReference type="PANTHER" id="PTHR14614">
    <property type="entry name" value="HEPATOCELLULAR CARCINOMA-ASSOCIATED ANTIGEN"/>
    <property type="match status" value="1"/>
</dbReference>
<dbReference type="Proteomes" id="UP000030762">
    <property type="component" value="Unassembled WGS sequence"/>
</dbReference>
<keyword evidence="2" id="KW-1185">Reference proteome</keyword>
<dbReference type="InterPro" id="IPR019410">
    <property type="entry name" value="Methyltransf_16"/>
</dbReference>
<dbReference type="AlphaFoldDB" id="T0Q230"/>
<dbReference type="EMBL" id="JH767193">
    <property type="protein sequence ID" value="EQC28606.1"/>
    <property type="molecule type" value="Genomic_DNA"/>
</dbReference>
<accession>T0Q230</accession>
<name>T0Q230_SAPDV</name>
<proteinExistence type="predicted"/>
<dbReference type="STRING" id="1156394.T0Q230"/>
<dbReference type="InParanoid" id="T0Q230"/>
<dbReference type="Gene3D" id="3.40.50.150">
    <property type="entry name" value="Vaccinia Virus protein VP39"/>
    <property type="match status" value="1"/>
</dbReference>
<dbReference type="eggNOG" id="KOG2793">
    <property type="taxonomic scope" value="Eukaryota"/>
</dbReference>
<dbReference type="SUPFAM" id="SSF53335">
    <property type="entry name" value="S-adenosyl-L-methionine-dependent methyltransferases"/>
    <property type="match status" value="1"/>
</dbReference>
<dbReference type="GeneID" id="19954412"/>
<dbReference type="InterPro" id="IPR029063">
    <property type="entry name" value="SAM-dependent_MTases_sf"/>
</dbReference>
<evidence type="ECO:0000313" key="1">
    <source>
        <dbReference type="EMBL" id="EQC28606.1"/>
    </source>
</evidence>
<dbReference type="OMA" id="DIAYMPE"/>
<reference evidence="1 2" key="1">
    <citation type="submission" date="2012-04" db="EMBL/GenBank/DDBJ databases">
        <title>The Genome Sequence of Saprolegnia declina VS20.</title>
        <authorList>
            <consortium name="The Broad Institute Genome Sequencing Platform"/>
            <person name="Russ C."/>
            <person name="Nusbaum C."/>
            <person name="Tyler B."/>
            <person name="van West P."/>
            <person name="Dieguez-Uribeondo J."/>
            <person name="de Bruijn I."/>
            <person name="Tripathy S."/>
            <person name="Jiang R."/>
            <person name="Young S.K."/>
            <person name="Zeng Q."/>
            <person name="Gargeya S."/>
            <person name="Fitzgerald M."/>
            <person name="Haas B."/>
            <person name="Abouelleil A."/>
            <person name="Alvarado L."/>
            <person name="Arachchi H.M."/>
            <person name="Berlin A."/>
            <person name="Chapman S.B."/>
            <person name="Goldberg J."/>
            <person name="Griggs A."/>
            <person name="Gujja S."/>
            <person name="Hansen M."/>
            <person name="Howarth C."/>
            <person name="Imamovic A."/>
            <person name="Larimer J."/>
            <person name="McCowen C."/>
            <person name="Montmayeur A."/>
            <person name="Murphy C."/>
            <person name="Neiman D."/>
            <person name="Pearson M."/>
            <person name="Priest M."/>
            <person name="Roberts A."/>
            <person name="Saif S."/>
            <person name="Shea T."/>
            <person name="Sisk P."/>
            <person name="Sykes S."/>
            <person name="Wortman J."/>
            <person name="Nusbaum C."/>
            <person name="Birren B."/>
        </authorList>
    </citation>
    <scope>NUCLEOTIDE SEQUENCE [LARGE SCALE GENOMIC DNA]</scope>
    <source>
        <strain evidence="1 2">VS20</strain>
    </source>
</reference>
<dbReference type="Pfam" id="PF10294">
    <property type="entry name" value="Methyltransf_16"/>
    <property type="match status" value="1"/>
</dbReference>
<sequence length="213" mass="23299">MEVVEIPVRATSADGTDRDDVIELSCNWGVGIGGSLWTSGRLMVDYFSRNGRARQQLQGASVLELGSGTGLVGLALACMGPASVVLTDLESHVAALQANIERNSARFSDETRVSVAALDWNTVSANDAMVPLDWIVGTDIAYMPEFYAPLLKTLQLMAGPNTRILVGLGRHDTDMRFFRLLQDAGFSYYKVSDELVSEEFRGKDFGLFEIQRV</sequence>
<organism evidence="1 2">
    <name type="scientific">Saprolegnia diclina (strain VS20)</name>
    <dbReference type="NCBI Taxonomy" id="1156394"/>
    <lineage>
        <taxon>Eukaryota</taxon>
        <taxon>Sar</taxon>
        <taxon>Stramenopiles</taxon>
        <taxon>Oomycota</taxon>
        <taxon>Saprolegniomycetes</taxon>
        <taxon>Saprolegniales</taxon>
        <taxon>Saprolegniaceae</taxon>
        <taxon>Saprolegnia</taxon>
    </lineage>
</organism>
<dbReference type="OrthoDB" id="407325at2759"/>
<evidence type="ECO:0008006" key="3">
    <source>
        <dbReference type="Google" id="ProtNLM"/>
    </source>
</evidence>
<dbReference type="VEuPathDB" id="FungiDB:SDRG_13685"/>
<dbReference type="RefSeq" id="XP_008618003.1">
    <property type="nucleotide sequence ID" value="XM_008619781.1"/>
</dbReference>
<evidence type="ECO:0000313" key="2">
    <source>
        <dbReference type="Proteomes" id="UP000030762"/>
    </source>
</evidence>
<gene>
    <name evidence="1" type="ORF">SDRG_13685</name>
</gene>
<protein>
    <recommendedName>
        <fullName evidence="3">Methyltransferase small domain-containing protein</fullName>
    </recommendedName>
</protein>